<dbReference type="AlphaFoldDB" id="L0W9L7"/>
<evidence type="ECO:0000313" key="5">
    <source>
        <dbReference type="Proteomes" id="UP000010164"/>
    </source>
</evidence>
<comment type="caution">
    <text evidence="4">The sequence shown here is derived from an EMBL/GenBank/DDBJ whole genome shotgun (WGS) entry which is preliminary data.</text>
</comment>
<organism evidence="4 5">
    <name type="scientific">Alcanivorax hongdengensis A-11-3</name>
    <dbReference type="NCBI Taxonomy" id="1177179"/>
    <lineage>
        <taxon>Bacteria</taxon>
        <taxon>Pseudomonadati</taxon>
        <taxon>Pseudomonadota</taxon>
        <taxon>Gammaproteobacteria</taxon>
        <taxon>Oceanospirillales</taxon>
        <taxon>Alcanivoracaceae</taxon>
        <taxon>Alcanivorax</taxon>
    </lineage>
</organism>
<dbReference type="RefSeq" id="WP_008929927.1">
    <property type="nucleotide sequence ID" value="NZ_AMRJ01000026.1"/>
</dbReference>
<dbReference type="Proteomes" id="UP000010164">
    <property type="component" value="Unassembled WGS sequence"/>
</dbReference>
<name>L0W9L7_9GAMM</name>
<reference evidence="4 5" key="1">
    <citation type="journal article" date="2012" name="J. Bacteriol.">
        <title>Genome Sequence of the Alkane-Degrading Bacterium Alcanivorax hongdengensis Type Strain A-11-3.</title>
        <authorList>
            <person name="Lai Q."/>
            <person name="Shao Z."/>
        </authorList>
    </citation>
    <scope>NUCLEOTIDE SEQUENCE [LARGE SCALE GENOMIC DNA]</scope>
    <source>
        <strain evidence="4 5">A-11-3</strain>
    </source>
</reference>
<sequence>MRYLILVGLLISPSLWADSIAHYQDRRNAYVGGSLMAMKLEYDDGAVNPAGVNVRLGGMLDEHWGVELRAGVGPSPDTWRGNNGRKVDYTLDHVGALLLTGRLPFQSPVALPRIDSLFVQGFAGLADTKVKTDRRYCNAGVCRSDVERNDDTTFAWGVGAGLRTEYNIGLTLQYMHYTTREYIDITSVEGGLEWYF</sequence>
<dbReference type="Gene3D" id="2.40.160.20">
    <property type="match status" value="1"/>
</dbReference>
<dbReference type="STRING" id="1177179.A11A3_13785"/>
<keyword evidence="1 2" id="KW-0732">Signal</keyword>
<evidence type="ECO:0000259" key="3">
    <source>
        <dbReference type="Pfam" id="PF13505"/>
    </source>
</evidence>
<dbReference type="EMBL" id="AMRJ01000026">
    <property type="protein sequence ID" value="EKF73428.1"/>
    <property type="molecule type" value="Genomic_DNA"/>
</dbReference>
<evidence type="ECO:0000313" key="4">
    <source>
        <dbReference type="EMBL" id="EKF73428.1"/>
    </source>
</evidence>
<dbReference type="InterPro" id="IPR011250">
    <property type="entry name" value="OMP/PagP_B-barrel"/>
</dbReference>
<proteinExistence type="predicted"/>
<dbReference type="InterPro" id="IPR027385">
    <property type="entry name" value="Beta-barrel_OMP"/>
</dbReference>
<feature type="domain" description="Outer membrane protein beta-barrel" evidence="3">
    <location>
        <begin position="24"/>
        <end position="196"/>
    </location>
</feature>
<dbReference type="Pfam" id="PF13505">
    <property type="entry name" value="OMP_b-brl"/>
    <property type="match status" value="1"/>
</dbReference>
<protein>
    <recommendedName>
        <fullName evidence="3">Outer membrane protein beta-barrel domain-containing protein</fullName>
    </recommendedName>
</protein>
<keyword evidence="5" id="KW-1185">Reference proteome</keyword>
<gene>
    <name evidence="4" type="ORF">A11A3_13785</name>
</gene>
<feature type="chain" id="PRO_5003947781" description="Outer membrane protein beta-barrel domain-containing protein" evidence="2">
    <location>
        <begin position="18"/>
        <end position="196"/>
    </location>
</feature>
<feature type="signal peptide" evidence="2">
    <location>
        <begin position="1"/>
        <end position="17"/>
    </location>
</feature>
<accession>L0W9L7</accession>
<evidence type="ECO:0000256" key="2">
    <source>
        <dbReference type="SAM" id="SignalP"/>
    </source>
</evidence>
<dbReference type="OrthoDB" id="6076358at2"/>
<dbReference type="PATRIC" id="fig|1177179.3.peg.2740"/>
<evidence type="ECO:0000256" key="1">
    <source>
        <dbReference type="ARBA" id="ARBA00022729"/>
    </source>
</evidence>
<dbReference type="SUPFAM" id="SSF56925">
    <property type="entry name" value="OMPA-like"/>
    <property type="match status" value="1"/>
</dbReference>